<name>A0ABQ7I1M9_9MICR</name>
<dbReference type="Proteomes" id="UP001516464">
    <property type="component" value="Unassembled WGS sequence"/>
</dbReference>
<organism evidence="2 3">
    <name type="scientific">Astathelohania contejeani</name>
    <dbReference type="NCBI Taxonomy" id="164912"/>
    <lineage>
        <taxon>Eukaryota</taxon>
        <taxon>Fungi</taxon>
        <taxon>Fungi incertae sedis</taxon>
        <taxon>Microsporidia</taxon>
        <taxon>Astathelohaniidae</taxon>
        <taxon>Astathelohania</taxon>
    </lineage>
</organism>
<sequence length="406" mass="48628">MDNVLHDFKNISLNDYINSTNSENNDYILKTEKERIVSIKKVIESELYRFFLNDSDTLIGILQSYDEIYRSLKETEKLVKKYELFKKKEEIKIVDPRKREALADIIKQIEEDVSEFLTEERYLVYKDVAMMDKPILIILTNDLLILAKEGCNKKYNIMNVMNYNMININLDKDVLNIGINPICYELKKDRKSLEKLVKIIEELRGSIENKEEQSDLYSDKEHTRFLLETGQWELLKNNSIKMDDNSISYKSLFNMIKENNINEIIMKVDNRNRFVFEFLCYRFNNKLREINIVQPLNGLIKSCFEFHEKFYEEENVLIKSIKNIENIQIILTEAHLKNILSFINKRVFSKLRMVEGYLNTIRKYLTFKGVNFEYLMEYFEQEKISFNHIRIEKAKEKISKIINQNY</sequence>
<accession>A0ABQ7I1M9</accession>
<gene>
    <name evidence="2" type="ORF">TCON_0492</name>
</gene>
<reference evidence="2 3" key="1">
    <citation type="submission" date="2019-01" db="EMBL/GenBank/DDBJ databases">
        <title>Genomes sequencing and comparative genomics of infectious freshwater microsporidia, Cucumispora dikerogammari and Thelohania contejeani.</title>
        <authorList>
            <person name="Cormier A."/>
            <person name="Giraud I."/>
            <person name="Wattier R."/>
            <person name="Teixeira M."/>
            <person name="Grandjean F."/>
            <person name="Rigaud T."/>
            <person name="Cordaux R."/>
        </authorList>
    </citation>
    <scope>NUCLEOTIDE SEQUENCE [LARGE SCALE GENOMIC DNA]</scope>
    <source>
        <strain evidence="2">T1</strain>
        <tissue evidence="2">Spores</tissue>
    </source>
</reference>
<feature type="coiled-coil region" evidence="1">
    <location>
        <begin position="193"/>
        <end position="220"/>
    </location>
</feature>
<proteinExistence type="predicted"/>
<evidence type="ECO:0000256" key="1">
    <source>
        <dbReference type="SAM" id="Coils"/>
    </source>
</evidence>
<protein>
    <submittedName>
        <fullName evidence="2">Uncharacterized protein</fullName>
    </submittedName>
</protein>
<comment type="caution">
    <text evidence="2">The sequence shown here is derived from an EMBL/GenBank/DDBJ whole genome shotgun (WGS) entry which is preliminary data.</text>
</comment>
<keyword evidence="1" id="KW-0175">Coiled coil</keyword>
<keyword evidence="3" id="KW-1185">Reference proteome</keyword>
<evidence type="ECO:0000313" key="3">
    <source>
        <dbReference type="Proteomes" id="UP001516464"/>
    </source>
</evidence>
<evidence type="ECO:0000313" key="2">
    <source>
        <dbReference type="EMBL" id="KAF7684309.1"/>
    </source>
</evidence>
<dbReference type="EMBL" id="SBIQ01000019">
    <property type="protein sequence ID" value="KAF7684309.1"/>
    <property type="molecule type" value="Genomic_DNA"/>
</dbReference>